<proteinExistence type="predicted"/>
<dbReference type="EMBL" id="GGFL01008616">
    <property type="protein sequence ID" value="MBW72794.1"/>
    <property type="molecule type" value="Transcribed_RNA"/>
</dbReference>
<reference evidence="1" key="1">
    <citation type="submission" date="2018-01" db="EMBL/GenBank/DDBJ databases">
        <title>An insight into the sialome of Amazonian anophelines.</title>
        <authorList>
            <person name="Ribeiro J.M."/>
            <person name="Scarpassa V."/>
            <person name="Calvo E."/>
        </authorList>
    </citation>
    <scope>NUCLEOTIDE SEQUENCE</scope>
</reference>
<accession>A0A2M4D5D2</accession>
<name>A0A2M4D5D2_ANODA</name>
<protein>
    <submittedName>
        <fullName evidence="1">Putative secreted protein</fullName>
    </submittedName>
</protein>
<dbReference type="AlphaFoldDB" id="A0A2M4D5D2"/>
<sequence>MRCGVVVWFGVFVVFNEISHSRSYRDGVLLGITLRFGLNVLGVVSHLVTDLVSVHLWASTVGWGRGRNGRREMEKRNKM</sequence>
<organism evidence="1">
    <name type="scientific">Anopheles darlingi</name>
    <name type="common">Mosquito</name>
    <dbReference type="NCBI Taxonomy" id="43151"/>
    <lineage>
        <taxon>Eukaryota</taxon>
        <taxon>Metazoa</taxon>
        <taxon>Ecdysozoa</taxon>
        <taxon>Arthropoda</taxon>
        <taxon>Hexapoda</taxon>
        <taxon>Insecta</taxon>
        <taxon>Pterygota</taxon>
        <taxon>Neoptera</taxon>
        <taxon>Endopterygota</taxon>
        <taxon>Diptera</taxon>
        <taxon>Nematocera</taxon>
        <taxon>Culicoidea</taxon>
        <taxon>Culicidae</taxon>
        <taxon>Anophelinae</taxon>
        <taxon>Anopheles</taxon>
    </lineage>
</organism>
<evidence type="ECO:0000313" key="1">
    <source>
        <dbReference type="EMBL" id="MBW72794.1"/>
    </source>
</evidence>